<name>A0A9D4CD94_DREPO</name>
<reference evidence="1" key="2">
    <citation type="submission" date="2020-11" db="EMBL/GenBank/DDBJ databases">
        <authorList>
            <person name="McCartney M.A."/>
            <person name="Auch B."/>
            <person name="Kono T."/>
            <person name="Mallez S."/>
            <person name="Becker A."/>
            <person name="Gohl D.M."/>
            <person name="Silverstein K.A.T."/>
            <person name="Koren S."/>
            <person name="Bechman K.B."/>
            <person name="Herman A."/>
            <person name="Abrahante J.E."/>
            <person name="Garbe J."/>
        </authorList>
    </citation>
    <scope>NUCLEOTIDE SEQUENCE</scope>
    <source>
        <strain evidence="1">Duluth1</strain>
        <tissue evidence="1">Whole animal</tissue>
    </source>
</reference>
<keyword evidence="2" id="KW-1185">Reference proteome</keyword>
<organism evidence="1 2">
    <name type="scientific">Dreissena polymorpha</name>
    <name type="common">Zebra mussel</name>
    <name type="synonym">Mytilus polymorpha</name>
    <dbReference type="NCBI Taxonomy" id="45954"/>
    <lineage>
        <taxon>Eukaryota</taxon>
        <taxon>Metazoa</taxon>
        <taxon>Spiralia</taxon>
        <taxon>Lophotrochozoa</taxon>
        <taxon>Mollusca</taxon>
        <taxon>Bivalvia</taxon>
        <taxon>Autobranchia</taxon>
        <taxon>Heteroconchia</taxon>
        <taxon>Euheterodonta</taxon>
        <taxon>Imparidentia</taxon>
        <taxon>Neoheterodontei</taxon>
        <taxon>Myida</taxon>
        <taxon>Dreissenoidea</taxon>
        <taxon>Dreissenidae</taxon>
        <taxon>Dreissena</taxon>
    </lineage>
</organism>
<evidence type="ECO:0000313" key="1">
    <source>
        <dbReference type="EMBL" id="KAH3721554.1"/>
    </source>
</evidence>
<protein>
    <submittedName>
        <fullName evidence="1">Uncharacterized protein</fullName>
    </submittedName>
</protein>
<sequence>MQSIALFYLFLDNKIQEPLQDHNTPIPIDDRPIYILRFAYDNDLKGGTSSDLLPKY</sequence>
<dbReference type="AlphaFoldDB" id="A0A9D4CD94"/>
<accession>A0A9D4CD94</accession>
<reference evidence="1" key="1">
    <citation type="journal article" date="2019" name="bioRxiv">
        <title>The Genome of the Zebra Mussel, Dreissena polymorpha: A Resource for Invasive Species Research.</title>
        <authorList>
            <person name="McCartney M.A."/>
            <person name="Auch B."/>
            <person name="Kono T."/>
            <person name="Mallez S."/>
            <person name="Zhang Y."/>
            <person name="Obille A."/>
            <person name="Becker A."/>
            <person name="Abrahante J.E."/>
            <person name="Garbe J."/>
            <person name="Badalamenti J.P."/>
            <person name="Herman A."/>
            <person name="Mangelson H."/>
            <person name="Liachko I."/>
            <person name="Sullivan S."/>
            <person name="Sone E.D."/>
            <person name="Koren S."/>
            <person name="Silverstein K.A.T."/>
            <person name="Beckman K.B."/>
            <person name="Gohl D.M."/>
        </authorList>
    </citation>
    <scope>NUCLEOTIDE SEQUENCE</scope>
    <source>
        <strain evidence="1">Duluth1</strain>
        <tissue evidence="1">Whole animal</tissue>
    </source>
</reference>
<gene>
    <name evidence="1" type="ORF">DPMN_064483</name>
</gene>
<dbReference type="Proteomes" id="UP000828390">
    <property type="component" value="Unassembled WGS sequence"/>
</dbReference>
<proteinExistence type="predicted"/>
<comment type="caution">
    <text evidence="1">The sequence shown here is derived from an EMBL/GenBank/DDBJ whole genome shotgun (WGS) entry which is preliminary data.</text>
</comment>
<dbReference type="EMBL" id="JAIWYP010000013">
    <property type="protein sequence ID" value="KAH3721554.1"/>
    <property type="molecule type" value="Genomic_DNA"/>
</dbReference>
<evidence type="ECO:0000313" key="2">
    <source>
        <dbReference type="Proteomes" id="UP000828390"/>
    </source>
</evidence>